<gene>
    <name evidence="14" type="primary">LOC100201949</name>
</gene>
<evidence type="ECO:0000256" key="8">
    <source>
        <dbReference type="ARBA" id="ARBA00023175"/>
    </source>
</evidence>
<evidence type="ECO:0000256" key="11">
    <source>
        <dbReference type="SAM" id="Coils"/>
    </source>
</evidence>
<feature type="coiled-coil region" evidence="11">
    <location>
        <begin position="514"/>
        <end position="585"/>
    </location>
</feature>
<dbReference type="RefSeq" id="XP_065649359.1">
    <property type="nucleotide sequence ID" value="XM_065793287.1"/>
</dbReference>
<dbReference type="InterPro" id="IPR001752">
    <property type="entry name" value="Kinesin_motor_dom"/>
</dbReference>
<evidence type="ECO:0000256" key="5">
    <source>
        <dbReference type="ARBA" id="ARBA00022741"/>
    </source>
</evidence>
<dbReference type="SMART" id="SM00129">
    <property type="entry name" value="KISc"/>
    <property type="match status" value="1"/>
</dbReference>
<accession>A0ABM4BJZ3</accession>
<evidence type="ECO:0000256" key="7">
    <source>
        <dbReference type="ARBA" id="ARBA00023054"/>
    </source>
</evidence>
<evidence type="ECO:0000259" key="12">
    <source>
        <dbReference type="PROSITE" id="PS50067"/>
    </source>
</evidence>
<keyword evidence="4" id="KW-0493">Microtubule</keyword>
<evidence type="ECO:0000313" key="13">
    <source>
        <dbReference type="Proteomes" id="UP001652625"/>
    </source>
</evidence>
<dbReference type="GeneID" id="100201949"/>
<keyword evidence="3" id="KW-0597">Phosphoprotein</keyword>
<feature type="coiled-coil region" evidence="11">
    <location>
        <begin position="1210"/>
        <end position="1372"/>
    </location>
</feature>
<evidence type="ECO:0000256" key="2">
    <source>
        <dbReference type="ARBA" id="ARBA00022490"/>
    </source>
</evidence>
<comment type="similarity">
    <text evidence="10">Belongs to the TRAFAC class myosin-kinesin ATPase superfamily. Kinesin family.</text>
</comment>
<dbReference type="PROSITE" id="PS50067">
    <property type="entry name" value="KINESIN_MOTOR_2"/>
    <property type="match status" value="1"/>
</dbReference>
<feature type="coiled-coil region" evidence="11">
    <location>
        <begin position="960"/>
        <end position="1072"/>
    </location>
</feature>
<dbReference type="SUPFAM" id="SSF52540">
    <property type="entry name" value="P-loop containing nucleoside triphosphate hydrolases"/>
    <property type="match status" value="1"/>
</dbReference>
<keyword evidence="2" id="KW-0963">Cytoplasm</keyword>
<dbReference type="InterPro" id="IPR019821">
    <property type="entry name" value="Kinesin_motor_CS"/>
</dbReference>
<protein>
    <submittedName>
        <fullName evidence="14">Kinesin-like protein KIF20B isoform X6</fullName>
    </submittedName>
</protein>
<dbReference type="PROSITE" id="PS00411">
    <property type="entry name" value="KINESIN_MOTOR_1"/>
    <property type="match status" value="1"/>
</dbReference>
<comment type="subcellular location">
    <subcellularLocation>
        <location evidence="1">Cytoplasm</location>
        <location evidence="1">Cytoskeleton</location>
        <location evidence="1">Spindle</location>
    </subcellularLocation>
</comment>
<evidence type="ECO:0000256" key="1">
    <source>
        <dbReference type="ARBA" id="ARBA00004186"/>
    </source>
</evidence>
<evidence type="ECO:0000256" key="9">
    <source>
        <dbReference type="ARBA" id="ARBA00023212"/>
    </source>
</evidence>
<feature type="domain" description="Kinesin motor" evidence="12">
    <location>
        <begin position="22"/>
        <end position="464"/>
    </location>
</feature>
<keyword evidence="6 10" id="KW-0067">ATP-binding</keyword>
<evidence type="ECO:0000256" key="4">
    <source>
        <dbReference type="ARBA" id="ARBA00022701"/>
    </source>
</evidence>
<evidence type="ECO:0000256" key="10">
    <source>
        <dbReference type="PROSITE-ProRule" id="PRU00283"/>
    </source>
</evidence>
<feature type="binding site" evidence="10">
    <location>
        <begin position="118"/>
        <end position="125"/>
    </location>
    <ligand>
        <name>ATP</name>
        <dbReference type="ChEBI" id="CHEBI:30616"/>
    </ligand>
</feature>
<evidence type="ECO:0000256" key="6">
    <source>
        <dbReference type="ARBA" id="ARBA00022840"/>
    </source>
</evidence>
<dbReference type="Gene3D" id="3.40.850.10">
    <property type="entry name" value="Kinesin motor domain"/>
    <property type="match status" value="2"/>
</dbReference>
<dbReference type="PANTHER" id="PTHR47970">
    <property type="entry name" value="KINESIN-LIKE PROTEIN KIF11"/>
    <property type="match status" value="1"/>
</dbReference>
<evidence type="ECO:0000313" key="14">
    <source>
        <dbReference type="RefSeq" id="XP_065649359.1"/>
    </source>
</evidence>
<evidence type="ECO:0000256" key="3">
    <source>
        <dbReference type="ARBA" id="ARBA00022553"/>
    </source>
</evidence>
<dbReference type="InterPro" id="IPR027417">
    <property type="entry name" value="P-loop_NTPase"/>
</dbReference>
<name>A0ABM4BJZ3_HYDVU</name>
<dbReference type="Proteomes" id="UP001652625">
    <property type="component" value="Chromosome 03"/>
</dbReference>
<keyword evidence="9" id="KW-0206">Cytoskeleton</keyword>
<dbReference type="InterPro" id="IPR036961">
    <property type="entry name" value="Kinesin_motor_dom_sf"/>
</dbReference>
<sequence>MDNIAVKLFPSALSDADKEKEPMKVFLRIRPFIKAELSQNENQGCILIKDDTNIELLPPQNSFMYKSGMRLASDQSHEYSFTYVFKETTKQKEFFDKTMLPFVEDLLDGQNGLVFTYGVTNSGKTYTIQGVPEDGGILPRSLDVIFNSIKKQKYIRANIKPKFCNEVTYLTEEEEIQEDLVKKSVLNAVEHNDTSKFMNSTSRSATCSSLMSDISVIQKSDSNIDILSVIDEEIRQRIADNTTVNLEKHGKNIQYSVWISFMEIYNELMYDLFDPSSIVKGKKRTALKLGDDKNGNPYVKDLREVCVSSSDEAYKLLRLGQQNRRMAATKLNQSSSRSHSIFSIKLLKIVDEQVTRMSRISIVDLAGSERYCKTQAASDRLKEASNINSSIMTLGQCISALRYNQIHPKCQTIIPFRESKLTRLFQSFFLGKGKAAMIVNISQCASVFDETSNVMKFSAVAKQVKLKAQRATEIWKVPPITKTPVAIKSYPKICIVTPATSSKRTLNDPTAFSYDELVQIVAELRDKLKKERKEKDEMESKLRAEICGEMNEVMDEMEKDYKNQLQEQRERLEDLMEKRLDLLTNLAETLHKNEQREKQDGDGYVSAVLFQAEVLKLKDRDDTICQLKAKIDELESNKNHNKQLSPLPLSGLYESLKRDFEEAKETLAVQTEAMNRMQEQLMYKDDEIEKLIEALSDNSQDSIEISKLEEVQNLLAETTRELEITKGQLQEQEQKLQKLVQLEEDHKELLKVASNHEEWYELIKQKNVFLTEEKDEIQRKYSELDEKYKSTLKELEHTAKNCQESIEAFQTAQFENEENCLKIEKLESVTSEHQESLKVKASLIKELNEQIYELKEKISFYEEKECKENINAQEIESLLTSNKNLEIKIKDYEVKIEELEKKLSSYDNNSSMKPEKDTMLHEGNMTPSKPLIKSMHTQKKFDNFSSPNSPMMKVKQVEIIQNLEKRLADTTKALEKKTASLVCKNNKIQQLEKECSKELLVEHDKIKKENAEMHTKLDELNKEYTNLIFSNELLKKSCADFEYNNTSLNQELIELKTNLKSAEAELLVERTKYGKSVEYCQSIEAELLNVKEGLIIIQDKLKSCEMDSAENSEKSIMLNEKLVNSESLLKCKEREVMNLQEINEEAKRLVKNHEFQKTVYEENELKLRKDLEDQHNFQTALEDKFKTMFQELKESKVELINDRDKAWIEVDKLEAEKNQALDQLSLSKNEIQNLKAELEKLAKFEGNISLEPNCETIVDTLPLQVQKLEANKIKLIKKITKLEEDLLKQETVVSALRSEINDLNIQIVEMSDKCSKAEDKLFVKNKTLSKLETENQLHLQKIVVLEENISMLEKKKISVELKEEEIALLQAEQISELNTEKISLLEGRKVTNKEKLSVLDEKILVLEEEKSINKTKVSAKKPRSKQKRISITDENTITSKKSKITPQKSYLSRKVLDCIQNNECKTLPVSNESLVASVSIALSPLQTDSDNENNLCSHINIGEFVAFKTGSVSEPSIGRVLSKSNNRLMLELWQESDKKFWSVKSGYNKHEIFVDEVLCGGIRFTNSKKLPISLQRKLQTLYS</sequence>
<dbReference type="Pfam" id="PF00225">
    <property type="entry name" value="Kinesin"/>
    <property type="match status" value="1"/>
</dbReference>
<feature type="coiled-coil region" evidence="11">
    <location>
        <begin position="1129"/>
        <end position="1163"/>
    </location>
</feature>
<dbReference type="PRINTS" id="PR00380">
    <property type="entry name" value="KINESINHEAVY"/>
</dbReference>
<keyword evidence="13" id="KW-1185">Reference proteome</keyword>
<organism evidence="13 14">
    <name type="scientific">Hydra vulgaris</name>
    <name type="common">Hydra</name>
    <name type="synonym">Hydra attenuata</name>
    <dbReference type="NCBI Taxonomy" id="6087"/>
    <lineage>
        <taxon>Eukaryota</taxon>
        <taxon>Metazoa</taxon>
        <taxon>Cnidaria</taxon>
        <taxon>Hydrozoa</taxon>
        <taxon>Hydroidolina</taxon>
        <taxon>Anthoathecata</taxon>
        <taxon>Aplanulata</taxon>
        <taxon>Hydridae</taxon>
        <taxon>Hydra</taxon>
    </lineage>
</organism>
<feature type="coiled-coil region" evidence="11">
    <location>
        <begin position="653"/>
        <end position="812"/>
    </location>
</feature>
<dbReference type="InterPro" id="IPR047149">
    <property type="entry name" value="KIF11-like"/>
</dbReference>
<proteinExistence type="inferred from homology"/>
<keyword evidence="8 10" id="KW-0505">Motor protein</keyword>
<keyword evidence="5 10" id="KW-0547">Nucleotide-binding</keyword>
<keyword evidence="7 11" id="KW-0175">Coiled coil</keyword>
<reference evidence="14" key="1">
    <citation type="submission" date="2025-08" db="UniProtKB">
        <authorList>
            <consortium name="RefSeq"/>
        </authorList>
    </citation>
    <scope>IDENTIFICATION</scope>
</reference>
<dbReference type="PANTHER" id="PTHR47970:SF29">
    <property type="entry name" value="KINESIN FAMILY MEMBER 20B"/>
    <property type="match status" value="1"/>
</dbReference>
<feature type="coiled-coil region" evidence="11">
    <location>
        <begin position="837"/>
        <end position="909"/>
    </location>
</feature>